<evidence type="ECO:0000259" key="1">
    <source>
        <dbReference type="PROSITE" id="PS50191"/>
    </source>
</evidence>
<dbReference type="InterPro" id="IPR036273">
    <property type="entry name" value="CRAL/TRIO_N_dom_sf"/>
</dbReference>
<name>A0A812TGK8_SYMPI</name>
<accession>A0A812TGK8</accession>
<dbReference type="PANTHER" id="PTHR45824:SF29">
    <property type="entry name" value="GH16843P"/>
    <property type="match status" value="1"/>
</dbReference>
<dbReference type="AlphaFoldDB" id="A0A812TGK8"/>
<evidence type="ECO:0000313" key="3">
    <source>
        <dbReference type="Proteomes" id="UP000649617"/>
    </source>
</evidence>
<feature type="non-terminal residue" evidence="2">
    <location>
        <position position="1"/>
    </location>
</feature>
<dbReference type="Gene3D" id="3.40.525.10">
    <property type="entry name" value="CRAL-TRIO lipid binding domain"/>
    <property type="match status" value="1"/>
</dbReference>
<proteinExistence type="predicted"/>
<dbReference type="PROSITE" id="PS50191">
    <property type="entry name" value="CRAL_TRIO"/>
    <property type="match status" value="1"/>
</dbReference>
<dbReference type="InterPro" id="IPR036865">
    <property type="entry name" value="CRAL-TRIO_dom_sf"/>
</dbReference>
<dbReference type="SUPFAM" id="SSF46938">
    <property type="entry name" value="CRAL/TRIO N-terminal domain"/>
    <property type="match status" value="1"/>
</dbReference>
<protein>
    <submittedName>
        <fullName evidence="2">PDR17 protein</fullName>
    </submittedName>
</protein>
<dbReference type="GO" id="GO:0008526">
    <property type="term" value="F:phosphatidylinositol transfer activity"/>
    <property type="evidence" value="ECO:0007669"/>
    <property type="project" value="TreeGrafter"/>
</dbReference>
<dbReference type="Proteomes" id="UP000649617">
    <property type="component" value="Unassembled WGS sequence"/>
</dbReference>
<dbReference type="Pfam" id="PF00650">
    <property type="entry name" value="CRAL_TRIO"/>
    <property type="match status" value="1"/>
</dbReference>
<dbReference type="SUPFAM" id="SSF52087">
    <property type="entry name" value="CRAL/TRIO domain"/>
    <property type="match status" value="1"/>
</dbReference>
<keyword evidence="3" id="KW-1185">Reference proteome</keyword>
<evidence type="ECO:0000313" key="2">
    <source>
        <dbReference type="EMBL" id="CAE7525807.1"/>
    </source>
</evidence>
<dbReference type="OrthoDB" id="75724at2759"/>
<organism evidence="2 3">
    <name type="scientific">Symbiodinium pilosum</name>
    <name type="common">Dinoflagellate</name>
    <dbReference type="NCBI Taxonomy" id="2952"/>
    <lineage>
        <taxon>Eukaryota</taxon>
        <taxon>Sar</taxon>
        <taxon>Alveolata</taxon>
        <taxon>Dinophyceae</taxon>
        <taxon>Suessiales</taxon>
        <taxon>Symbiodiniaceae</taxon>
        <taxon>Symbiodinium</taxon>
    </lineage>
</organism>
<dbReference type="EMBL" id="CAJNIZ010030735">
    <property type="protein sequence ID" value="CAE7525807.1"/>
    <property type="molecule type" value="Genomic_DNA"/>
</dbReference>
<dbReference type="CDD" id="cd00170">
    <property type="entry name" value="SEC14"/>
    <property type="match status" value="1"/>
</dbReference>
<comment type="caution">
    <text evidence="2">The sequence shown here is derived from an EMBL/GenBank/DDBJ whole genome shotgun (WGS) entry which is preliminary data.</text>
</comment>
<gene>
    <name evidence="2" type="primary">PDR17</name>
    <name evidence="2" type="ORF">SPIL2461_LOCUS13805</name>
</gene>
<sequence length="240" mass="26942">MLSVCCYVDRPSAKIRQQPLKALCASEDSPNYQVILAAAKNLGGDLSDWQRGWCTEEVVSMFLRGRRGDVTAAAQILAQALFWREQYKDVLTGSRVPKWQGDLRVLAQGTMGHPLLYLCCRQQTHSFSVPDTLDHVACVLETAVRKMPPGVQQVDAVVDCHGFCLWYNMDPRIVIGIAEMLRQPYRDRLRTVMMVDAPLGLQPVWKVIYPLLPAATKKKVQFLSAESATSAVQELFTVFK</sequence>
<dbReference type="InterPro" id="IPR052578">
    <property type="entry name" value="PI_Transfer_CRAL-TRIO"/>
</dbReference>
<dbReference type="PANTHER" id="PTHR45824">
    <property type="entry name" value="GH16843P"/>
    <property type="match status" value="1"/>
</dbReference>
<feature type="domain" description="CRAL-TRIO" evidence="1">
    <location>
        <begin position="105"/>
        <end position="240"/>
    </location>
</feature>
<dbReference type="InterPro" id="IPR001251">
    <property type="entry name" value="CRAL-TRIO_dom"/>
</dbReference>
<reference evidence="2" key="1">
    <citation type="submission" date="2021-02" db="EMBL/GenBank/DDBJ databases">
        <authorList>
            <person name="Dougan E. K."/>
            <person name="Rhodes N."/>
            <person name="Thang M."/>
            <person name="Chan C."/>
        </authorList>
    </citation>
    <scope>NUCLEOTIDE SEQUENCE</scope>
</reference>